<proteinExistence type="predicted"/>
<evidence type="ECO:0000313" key="2">
    <source>
        <dbReference type="Proteomes" id="UP001225933"/>
    </source>
</evidence>
<sequence>MYPTDLTESQWQYKENDESERVKKKIFSYGDLECVIICHKNSLPMAYDA</sequence>
<accession>A0AAJ1VL40</accession>
<organism evidence="1 2">
    <name type="scientific">Chryseobacterium gambrini</name>
    <dbReference type="NCBI Taxonomy" id="373672"/>
    <lineage>
        <taxon>Bacteria</taxon>
        <taxon>Pseudomonadati</taxon>
        <taxon>Bacteroidota</taxon>
        <taxon>Flavobacteriia</taxon>
        <taxon>Flavobacteriales</taxon>
        <taxon>Weeksellaceae</taxon>
        <taxon>Chryseobacterium group</taxon>
        <taxon>Chryseobacterium</taxon>
    </lineage>
</organism>
<dbReference type="Proteomes" id="UP001225933">
    <property type="component" value="Unassembled WGS sequence"/>
</dbReference>
<dbReference type="AlphaFoldDB" id="A0AAJ1VL40"/>
<evidence type="ECO:0000313" key="1">
    <source>
        <dbReference type="EMBL" id="MDN4013431.1"/>
    </source>
</evidence>
<dbReference type="EMBL" id="JAUHGV010000016">
    <property type="protein sequence ID" value="MDN4013431.1"/>
    <property type="molecule type" value="Genomic_DNA"/>
</dbReference>
<dbReference type="RefSeq" id="WP_250902094.1">
    <property type="nucleotide sequence ID" value="NZ_JAUHGV010000016.1"/>
</dbReference>
<gene>
    <name evidence="1" type="ORF">QX233_13220</name>
</gene>
<comment type="caution">
    <text evidence="1">The sequence shown here is derived from an EMBL/GenBank/DDBJ whole genome shotgun (WGS) entry which is preliminary data.</text>
</comment>
<reference evidence="1" key="1">
    <citation type="submission" date="2023-06" db="EMBL/GenBank/DDBJ databases">
        <title>Two Chryseobacterium gambrini strains from China.</title>
        <authorList>
            <person name="Zeng J."/>
            <person name="Wu Y."/>
        </authorList>
    </citation>
    <scope>NUCLEOTIDE SEQUENCE</scope>
    <source>
        <strain evidence="1">SQ219</strain>
    </source>
</reference>
<protein>
    <submittedName>
        <fullName evidence="1">Uncharacterized protein</fullName>
    </submittedName>
</protein>
<name>A0AAJ1VL40_9FLAO</name>